<dbReference type="Proteomes" id="UP000283383">
    <property type="component" value="Unassembled WGS sequence"/>
</dbReference>
<comment type="caution">
    <text evidence="2">The sequence shown here is derived from an EMBL/GenBank/DDBJ whole genome shotgun (WGS) entry which is preliminary data.</text>
</comment>
<evidence type="ECO:0000313" key="2">
    <source>
        <dbReference type="EMBL" id="RKF56565.1"/>
    </source>
</evidence>
<dbReference type="AlphaFoldDB" id="A0A420HGM7"/>
<feature type="compositionally biased region" description="Polar residues" evidence="1">
    <location>
        <begin position="154"/>
        <end position="163"/>
    </location>
</feature>
<gene>
    <name evidence="2" type="ORF">GcM3_194029</name>
</gene>
<reference evidence="2 3" key="1">
    <citation type="journal article" date="2018" name="BMC Genomics">
        <title>Comparative genome analyses reveal sequence features reflecting distinct modes of host-adaptation between dicot and monocot powdery mildew.</title>
        <authorList>
            <person name="Wu Y."/>
            <person name="Ma X."/>
            <person name="Pan Z."/>
            <person name="Kale S.D."/>
            <person name="Song Y."/>
            <person name="King H."/>
            <person name="Zhang Q."/>
            <person name="Presley C."/>
            <person name="Deng X."/>
            <person name="Wei C.I."/>
            <person name="Xiao S."/>
        </authorList>
    </citation>
    <scope>NUCLEOTIDE SEQUENCE [LARGE SCALE GENOMIC DNA]</scope>
    <source>
        <strain evidence="2">UMSG3</strain>
    </source>
</reference>
<feature type="region of interest" description="Disordered" evidence="1">
    <location>
        <begin position="37"/>
        <end position="74"/>
    </location>
</feature>
<feature type="compositionally biased region" description="Low complexity" evidence="1">
    <location>
        <begin position="172"/>
        <end position="185"/>
    </location>
</feature>
<sequence length="299" mass="33247">MAPESLTLRIQSLMHIQNPLPSSFKYSFLHLMRRDSKKRSDITSTKSSENSTSQKNSLRNLGKVARGTPALSSTKYQTPKIQLMTTSKTILSAHPEAKMETQYKLPQLTPVNISLTEGTNIPSPLESPVDQTLPNLEECQSTIADEDSPPSLVEPTTNSISSQEVDEEPTFKKLPLPTPLSSKRPSSVRKFLSRRSLNANFINESHETLNVTRPDSSMSYMSTSKSFSGGKRRNFNWLSRFYGDGAGHGFLKKRTSIVIEENVAKEPPVPMLPKLSQFKAMILEDDGGLGGEDLFKDIK</sequence>
<name>A0A420HGM7_9PEZI</name>
<keyword evidence="3" id="KW-1185">Reference proteome</keyword>
<proteinExistence type="predicted"/>
<evidence type="ECO:0000256" key="1">
    <source>
        <dbReference type="SAM" id="MobiDB-lite"/>
    </source>
</evidence>
<dbReference type="EMBL" id="MCBQ01019460">
    <property type="protein sequence ID" value="RKF56565.1"/>
    <property type="molecule type" value="Genomic_DNA"/>
</dbReference>
<protein>
    <submittedName>
        <fullName evidence="2">Uncharacterized protein</fullName>
    </submittedName>
</protein>
<evidence type="ECO:0000313" key="3">
    <source>
        <dbReference type="Proteomes" id="UP000283383"/>
    </source>
</evidence>
<feature type="region of interest" description="Disordered" evidence="1">
    <location>
        <begin position="143"/>
        <end position="187"/>
    </location>
</feature>
<organism evidence="2 3">
    <name type="scientific">Golovinomyces cichoracearum</name>
    <dbReference type="NCBI Taxonomy" id="62708"/>
    <lineage>
        <taxon>Eukaryota</taxon>
        <taxon>Fungi</taxon>
        <taxon>Dikarya</taxon>
        <taxon>Ascomycota</taxon>
        <taxon>Pezizomycotina</taxon>
        <taxon>Leotiomycetes</taxon>
        <taxon>Erysiphales</taxon>
        <taxon>Erysiphaceae</taxon>
        <taxon>Golovinomyces</taxon>
    </lineage>
</organism>
<feature type="compositionally biased region" description="Polar residues" evidence="1">
    <location>
        <begin position="42"/>
        <end position="59"/>
    </location>
</feature>
<accession>A0A420HGM7</accession>